<evidence type="ECO:0000313" key="1">
    <source>
        <dbReference type="EMBL" id="WIV61372.1"/>
    </source>
</evidence>
<organism evidence="1 2">
    <name type="scientific">Amycolatopsis nalaikhensis</name>
    <dbReference type="NCBI Taxonomy" id="715472"/>
    <lineage>
        <taxon>Bacteria</taxon>
        <taxon>Bacillati</taxon>
        <taxon>Actinomycetota</taxon>
        <taxon>Actinomycetes</taxon>
        <taxon>Pseudonocardiales</taxon>
        <taxon>Pseudonocardiaceae</taxon>
        <taxon>Amycolatopsis</taxon>
    </lineage>
</organism>
<dbReference type="EMBL" id="CP127173">
    <property type="protein sequence ID" value="WIV61372.1"/>
    <property type="molecule type" value="Genomic_DNA"/>
</dbReference>
<gene>
    <name evidence="1" type="ORF">QP939_23575</name>
</gene>
<reference evidence="1 2" key="1">
    <citation type="submission" date="2023-06" db="EMBL/GenBank/DDBJ databases">
        <authorList>
            <person name="Oyuntsetseg B."/>
            <person name="Kim S.B."/>
        </authorList>
    </citation>
    <scope>NUCLEOTIDE SEQUENCE [LARGE SCALE GENOMIC DNA]</scope>
    <source>
        <strain evidence="1 2">2-2</strain>
    </source>
</reference>
<protein>
    <submittedName>
        <fullName evidence="1">Uncharacterized protein</fullName>
    </submittedName>
</protein>
<keyword evidence="2" id="KW-1185">Reference proteome</keyword>
<proteinExistence type="predicted"/>
<dbReference type="Proteomes" id="UP001227101">
    <property type="component" value="Chromosome"/>
</dbReference>
<name>A0ABY8Y058_9PSEU</name>
<accession>A0ABY8Y058</accession>
<dbReference type="RefSeq" id="WP_285458987.1">
    <property type="nucleotide sequence ID" value="NZ_CP127173.1"/>
</dbReference>
<evidence type="ECO:0000313" key="2">
    <source>
        <dbReference type="Proteomes" id="UP001227101"/>
    </source>
</evidence>
<sequence>MSRLIAAIDDTVEVEYGQFVLQEVSMSRNALGLPVPTGSWTAVGGAGGLLLHSSATDHYPTVRVELWDGTPPGDERSGWAEVLELTCDLATEVRLQSVTATFGEHTLQIPRPGVHHVRAAVGNQSDTAELGEGSFETGVERWLIQLWPV</sequence>